<evidence type="ECO:0000313" key="1">
    <source>
        <dbReference type="EMBL" id="MFC1853099.1"/>
    </source>
</evidence>
<keyword evidence="2" id="KW-1185">Reference proteome</keyword>
<organism evidence="1 2">
    <name type="scientific">candidate division CSSED10-310 bacterium</name>
    <dbReference type="NCBI Taxonomy" id="2855610"/>
    <lineage>
        <taxon>Bacteria</taxon>
        <taxon>Bacteria division CSSED10-310</taxon>
    </lineage>
</organism>
<dbReference type="Gene3D" id="3.90.1570.30">
    <property type="match status" value="1"/>
</dbReference>
<accession>A0ABV6Z3S7</accession>
<evidence type="ECO:0000313" key="2">
    <source>
        <dbReference type="Proteomes" id="UP001594351"/>
    </source>
</evidence>
<dbReference type="Proteomes" id="UP001594351">
    <property type="component" value="Unassembled WGS sequence"/>
</dbReference>
<evidence type="ECO:0008006" key="3">
    <source>
        <dbReference type="Google" id="ProtNLM"/>
    </source>
</evidence>
<sequence length="56" mass="6394">MDKKKLSERDICTKFITPSLKRAGWDIKQQIREEVTLTEGKIYVRGNGGQARKNAS</sequence>
<proteinExistence type="predicted"/>
<name>A0ABV6Z3S7_UNCC1</name>
<protein>
    <recommendedName>
        <fullName evidence="3">Type I restriction endonuclease subunit R</fullName>
    </recommendedName>
</protein>
<reference evidence="1 2" key="1">
    <citation type="submission" date="2024-09" db="EMBL/GenBank/DDBJ databases">
        <title>Laminarin stimulates single cell rates of sulfate reduction while oxygen inhibits transcriptomic activity in coastal marine sediment.</title>
        <authorList>
            <person name="Lindsay M."/>
            <person name="Orcutt B."/>
            <person name="Emerson D."/>
            <person name="Stepanauskas R."/>
            <person name="D'Angelo T."/>
        </authorList>
    </citation>
    <scope>NUCLEOTIDE SEQUENCE [LARGE SCALE GENOMIC DNA]</scope>
    <source>
        <strain evidence="1">SAG AM-311-K15</strain>
    </source>
</reference>
<gene>
    <name evidence="1" type="ORF">ACFL27_23115</name>
</gene>
<comment type="caution">
    <text evidence="1">The sequence shown here is derived from an EMBL/GenBank/DDBJ whole genome shotgun (WGS) entry which is preliminary data.</text>
</comment>
<dbReference type="EMBL" id="JBHPBY010000422">
    <property type="protein sequence ID" value="MFC1853099.1"/>
    <property type="molecule type" value="Genomic_DNA"/>
</dbReference>